<evidence type="ECO:0000256" key="7">
    <source>
        <dbReference type="ARBA" id="ARBA00022989"/>
    </source>
</evidence>
<evidence type="ECO:0000256" key="1">
    <source>
        <dbReference type="ARBA" id="ARBA00004155"/>
    </source>
</evidence>
<dbReference type="Gene3D" id="1.20.1280.290">
    <property type="match status" value="2"/>
</dbReference>
<dbReference type="KEGG" id="dpa:109539735"/>
<keyword evidence="3" id="KW-0813">Transport</keyword>
<keyword evidence="9" id="KW-0458">Lysosome</keyword>
<evidence type="ECO:0000256" key="12">
    <source>
        <dbReference type="SAM" id="SignalP"/>
    </source>
</evidence>
<dbReference type="PANTHER" id="PTHR13131:SF5">
    <property type="entry name" value="CYSTINOSIN"/>
    <property type="match status" value="1"/>
</dbReference>
<accession>A0AAR5PQP2</accession>
<feature type="transmembrane region" description="Helical" evidence="11">
    <location>
        <begin position="263"/>
        <end position="282"/>
    </location>
</feature>
<dbReference type="InterPro" id="IPR005282">
    <property type="entry name" value="LC_transporter"/>
</dbReference>
<sequence>MHFKAGAAVALIVLSLASFCICDISLTVNSHDVGLKLNESETFLILTGSNFTSVNDTLHIIIQHTDIVSINLTSIELNWLGPNESVPIDIKALGLGRTDIYSNTSNTLTNVDEVYFRVTVHREPWLDIFSTTIGWIYFLAWSVSFYPQVYINWKRRSVIGLNFDFLALNIVGFILYSIFNLGLYYIPEIKKEYSERYPRGLNPVQVNDIFFAVHAVILTSVTIGQCVLYERAEQRVSTTARIILGFFGVFIAISIVLSGCDVIHWIDFLYYCSYVKLTITLIKYIPQAFMNYRRQSTSGWSIGNILLDFTGGTLSMLQMILNAYNYDDWASIFGDPTKFGLGLFSVAFDIFFMIQHYVLYKHSKYEEN</sequence>
<keyword evidence="14" id="KW-1185">Reference proteome</keyword>
<dbReference type="Pfam" id="PF04193">
    <property type="entry name" value="PQ-loop"/>
    <property type="match status" value="2"/>
</dbReference>
<dbReference type="AlphaFoldDB" id="A0AAR5PQP2"/>
<feature type="signal peptide" evidence="12">
    <location>
        <begin position="1"/>
        <end position="22"/>
    </location>
</feature>
<name>A0AAR5PQP2_DENPD</name>
<keyword evidence="12" id="KW-0732">Signal</keyword>
<comment type="catalytic activity">
    <reaction evidence="10">
        <text>L-cystine(out) + H(+)(out) = L-cystine(in) + H(+)(in)</text>
        <dbReference type="Rhea" id="RHEA:66172"/>
        <dbReference type="ChEBI" id="CHEBI:15378"/>
        <dbReference type="ChEBI" id="CHEBI:35491"/>
    </reaction>
    <physiologicalReaction direction="left-to-right" evidence="10">
        <dbReference type="Rhea" id="RHEA:66173"/>
    </physiologicalReaction>
</comment>
<evidence type="ECO:0000313" key="14">
    <source>
        <dbReference type="Proteomes" id="UP000019118"/>
    </source>
</evidence>
<reference evidence="13" key="2">
    <citation type="submission" date="2024-08" db="UniProtKB">
        <authorList>
            <consortium name="EnsemblMetazoa"/>
        </authorList>
    </citation>
    <scope>IDENTIFICATION</scope>
</reference>
<evidence type="ECO:0000256" key="2">
    <source>
        <dbReference type="ARBA" id="ARBA00006855"/>
    </source>
</evidence>
<dbReference type="GeneID" id="109539735"/>
<feature type="chain" id="PRO_5043647363" description="Cystinosin" evidence="12">
    <location>
        <begin position="23"/>
        <end position="368"/>
    </location>
</feature>
<keyword evidence="7 11" id="KW-1133">Transmembrane helix</keyword>
<reference evidence="14" key="1">
    <citation type="journal article" date="2013" name="Genome Biol.">
        <title>Draft genome of the mountain pine beetle, Dendroctonus ponderosae Hopkins, a major forest pest.</title>
        <authorList>
            <person name="Keeling C.I."/>
            <person name="Yuen M.M."/>
            <person name="Liao N.Y."/>
            <person name="Docking T.R."/>
            <person name="Chan S.K."/>
            <person name="Taylor G.A."/>
            <person name="Palmquist D.L."/>
            <person name="Jackman S.D."/>
            <person name="Nguyen A."/>
            <person name="Li M."/>
            <person name="Henderson H."/>
            <person name="Janes J.K."/>
            <person name="Zhao Y."/>
            <person name="Pandoh P."/>
            <person name="Moore R."/>
            <person name="Sperling F.A."/>
            <person name="Huber D.P."/>
            <person name="Birol I."/>
            <person name="Jones S.J."/>
            <person name="Bohlmann J."/>
        </authorList>
    </citation>
    <scope>NUCLEOTIDE SEQUENCE</scope>
</reference>
<dbReference type="FunFam" id="1.20.1280.290:FF:000022">
    <property type="entry name" value="Cystinosin homolog"/>
    <property type="match status" value="1"/>
</dbReference>
<organism evidence="13 14">
    <name type="scientific">Dendroctonus ponderosae</name>
    <name type="common">Mountain pine beetle</name>
    <dbReference type="NCBI Taxonomy" id="77166"/>
    <lineage>
        <taxon>Eukaryota</taxon>
        <taxon>Metazoa</taxon>
        <taxon>Ecdysozoa</taxon>
        <taxon>Arthropoda</taxon>
        <taxon>Hexapoda</taxon>
        <taxon>Insecta</taxon>
        <taxon>Pterygota</taxon>
        <taxon>Neoptera</taxon>
        <taxon>Endopterygota</taxon>
        <taxon>Coleoptera</taxon>
        <taxon>Polyphaga</taxon>
        <taxon>Cucujiformia</taxon>
        <taxon>Curculionidae</taxon>
        <taxon>Scolytinae</taxon>
        <taxon>Dendroctonus</taxon>
    </lineage>
</organism>
<feature type="transmembrane region" description="Helical" evidence="11">
    <location>
        <begin position="302"/>
        <end position="321"/>
    </location>
</feature>
<feature type="transmembrane region" description="Helical" evidence="11">
    <location>
        <begin position="165"/>
        <end position="186"/>
    </location>
</feature>
<keyword evidence="8 11" id="KW-0472">Membrane</keyword>
<dbReference type="PANTHER" id="PTHR13131">
    <property type="entry name" value="CYSTINOSIN"/>
    <property type="match status" value="1"/>
</dbReference>
<feature type="transmembrane region" description="Helical" evidence="11">
    <location>
        <begin position="341"/>
        <end position="360"/>
    </location>
</feature>
<evidence type="ECO:0000256" key="6">
    <source>
        <dbReference type="ARBA" id="ARBA00022847"/>
    </source>
</evidence>
<feature type="transmembrane region" description="Helical" evidence="11">
    <location>
        <begin position="206"/>
        <end position="228"/>
    </location>
</feature>
<feature type="transmembrane region" description="Helical" evidence="11">
    <location>
        <begin position="240"/>
        <end position="257"/>
    </location>
</feature>
<dbReference type="InterPro" id="IPR006603">
    <property type="entry name" value="PQ-loop_rpt"/>
</dbReference>
<evidence type="ECO:0000256" key="9">
    <source>
        <dbReference type="ARBA" id="ARBA00023228"/>
    </source>
</evidence>
<dbReference type="Proteomes" id="UP000019118">
    <property type="component" value="Unassembled WGS sequence"/>
</dbReference>
<dbReference type="GO" id="GO:0015184">
    <property type="term" value="F:L-cystine transmembrane transporter activity"/>
    <property type="evidence" value="ECO:0007669"/>
    <property type="project" value="TreeGrafter"/>
</dbReference>
<evidence type="ECO:0000256" key="11">
    <source>
        <dbReference type="SAM" id="Phobius"/>
    </source>
</evidence>
<evidence type="ECO:0000256" key="10">
    <source>
        <dbReference type="ARBA" id="ARBA00048473"/>
    </source>
</evidence>
<feature type="transmembrane region" description="Helical" evidence="11">
    <location>
        <begin position="134"/>
        <end position="153"/>
    </location>
</feature>
<evidence type="ECO:0000256" key="5">
    <source>
        <dbReference type="ARBA" id="ARBA00022737"/>
    </source>
</evidence>
<keyword evidence="5" id="KW-0677">Repeat</keyword>
<protein>
    <recommendedName>
        <fullName evidence="15">Cystinosin</fullName>
    </recommendedName>
</protein>
<dbReference type="GO" id="GO:0005765">
    <property type="term" value="C:lysosomal membrane"/>
    <property type="evidence" value="ECO:0007669"/>
    <property type="project" value="UniProtKB-SubCell"/>
</dbReference>
<dbReference type="EnsemblMetazoa" id="XM_019907693.1">
    <property type="protein sequence ID" value="XP_019763252.1"/>
    <property type="gene ID" value="LOC109539735"/>
</dbReference>
<evidence type="ECO:0000256" key="8">
    <source>
        <dbReference type="ARBA" id="ARBA00023136"/>
    </source>
</evidence>
<evidence type="ECO:0008006" key="15">
    <source>
        <dbReference type="Google" id="ProtNLM"/>
    </source>
</evidence>
<dbReference type="SMART" id="SM00679">
    <property type="entry name" value="CTNS"/>
    <property type="match status" value="2"/>
</dbReference>
<proteinExistence type="inferred from homology"/>
<dbReference type="GO" id="GO:0015293">
    <property type="term" value="F:symporter activity"/>
    <property type="evidence" value="ECO:0007669"/>
    <property type="project" value="UniProtKB-KW"/>
</dbReference>
<dbReference type="NCBIfam" id="TIGR00951">
    <property type="entry name" value="2A43"/>
    <property type="match status" value="1"/>
</dbReference>
<keyword evidence="6" id="KW-0769">Symport</keyword>
<evidence type="ECO:0000256" key="3">
    <source>
        <dbReference type="ARBA" id="ARBA00022448"/>
    </source>
</evidence>
<comment type="subcellular location">
    <subcellularLocation>
        <location evidence="1">Lysosome membrane</location>
        <topology evidence="1">Multi-pass membrane protein</topology>
    </subcellularLocation>
</comment>
<evidence type="ECO:0000256" key="4">
    <source>
        <dbReference type="ARBA" id="ARBA00022692"/>
    </source>
</evidence>
<dbReference type="CTD" id="1497"/>
<dbReference type="FunFam" id="1.20.1280.290:FF:000016">
    <property type="entry name" value="Cystinosin homolog"/>
    <property type="match status" value="1"/>
</dbReference>
<evidence type="ECO:0000313" key="13">
    <source>
        <dbReference type="EnsemblMetazoa" id="XP_019763252.1"/>
    </source>
</evidence>
<comment type="similarity">
    <text evidence="2">Belongs to the cystinosin family.</text>
</comment>
<keyword evidence="4 11" id="KW-0812">Transmembrane</keyword>